<feature type="region of interest" description="Disordered" evidence="1">
    <location>
        <begin position="1"/>
        <end position="62"/>
    </location>
</feature>
<feature type="compositionally biased region" description="Polar residues" evidence="1">
    <location>
        <begin position="277"/>
        <end position="293"/>
    </location>
</feature>
<proteinExistence type="predicted"/>
<organism evidence="2 3">
    <name type="scientific">Naegleria fowleri</name>
    <name type="common">Brain eating amoeba</name>
    <dbReference type="NCBI Taxonomy" id="5763"/>
    <lineage>
        <taxon>Eukaryota</taxon>
        <taxon>Discoba</taxon>
        <taxon>Heterolobosea</taxon>
        <taxon>Tetramitia</taxon>
        <taxon>Eutetramitia</taxon>
        <taxon>Vahlkampfiidae</taxon>
        <taxon>Naegleria</taxon>
    </lineage>
</organism>
<sequence length="1102" mass="125176">MVHLPSLFSRRSSSSISNPPGSSSSSSPSSPSNFGSVSSTRNIAPLSSSTTSSNSELSRCKEENFHRRRLLLRDDDENCTTYNKNSSSRIEVSESGVSKDWTTSHQQEQHTHSNPSSMIAMSSDDGGRTLNKDVQQKVNMLNDHVSKSSSQVNSTLDVLSNATTTHTTHNSTEHNNPLKKTRSASTLVVRKKVVIYKETPSFVMSRNDIRSPPLLDPTVKKFSLIKAIDESQQQHHHHSNLLPSASNEHSSHLTWTTKTTSSSEHSENKDQEVPCSNMLQQSLNMSSSPRRSVITTREVMMDSTSPYSEHSDEVSTLWKSTEGDNDSMFTTSANMSLKTSPRNNTNSGNPAQFLAFMTEMDEKESILLSPHRKSSCSGMEDEKQDLKFDSNVHSEKLEWKERRNSTQTPTIVLESNDSSIPEIVIPDHNLGNIGHATLNKFFTFQQQIDRNDAPPRKRVVQFKSDSIHALMKRNETSSLMNRNNENNCSFEPKAPVHEKSSMEPHLTVSHFSHRHDRTENCNSLDMNDRNLYDLHITEYTLMNYTMTNDSLKQQPPQGISTFNHTLLSFPMIDGKLIFEISYCNNHEMNDHTKKERELQITFIPKNQIDHTLHNKLVDLIYGAHSGEHSNLHVQQQMWTLRLSLENECRKQEHYYTTTNDFTIDGNTIPSSSTTTLTEKTTTSGQLLTNFLNQISQQFSSSSMNDMNNVENTCNYGFQFKSFQHFVSFIGRALESDLEERKRALNHVTSLTTTTSGHNDLLRVGFAFSTREMPSNSQHENDMHDGLSLKSSHEMTQLVQKVMQDPLDVHMLNTTKGPLPSSVERKILFFIIHYYSSKLDSNMKFVIPLFPVHSGDQNANSESNSTSSSRGKNFEAHLIWLESELEELLYQKHQWEYLMRFSFKVFDSRSIDPKKICISNQNRTIRHVGEKMGWACCILRCPVTPPGGFLPPLLQQHQHDEISSLKTNHILSIKLDSLLEQSENNNSGIFVGIVNAQTPVSQILQNPLLNVQGCESHAYFLKENQFRHGSMVISATPPQEAFPWKSGDILDLVLDYSNHRLTVFRNYHQAILPLQDPPRIDVENNEWYFIVGMQQEGQQVTII</sequence>
<accession>A0A6A5BLE7</accession>
<evidence type="ECO:0000256" key="1">
    <source>
        <dbReference type="SAM" id="MobiDB-lite"/>
    </source>
</evidence>
<dbReference type="GeneID" id="68112217"/>
<dbReference type="InterPro" id="IPR043136">
    <property type="entry name" value="B30.2/SPRY_sf"/>
</dbReference>
<dbReference type="RefSeq" id="XP_044560385.1">
    <property type="nucleotide sequence ID" value="XM_044708474.1"/>
</dbReference>
<evidence type="ECO:0008006" key="4">
    <source>
        <dbReference type="Google" id="ProtNLM"/>
    </source>
</evidence>
<reference evidence="2 3" key="1">
    <citation type="journal article" date="2019" name="Sci. Rep.">
        <title>Nanopore sequencing improves the draft genome of the human pathogenic amoeba Naegleria fowleri.</title>
        <authorList>
            <person name="Liechti N."/>
            <person name="Schurch N."/>
            <person name="Bruggmann R."/>
            <person name="Wittwer M."/>
        </authorList>
    </citation>
    <scope>NUCLEOTIDE SEQUENCE [LARGE SCALE GENOMIC DNA]</scope>
    <source>
        <strain evidence="2 3">ATCC 30894</strain>
    </source>
</reference>
<feature type="compositionally biased region" description="Low complexity" evidence="1">
    <location>
        <begin position="252"/>
        <end position="263"/>
    </location>
</feature>
<evidence type="ECO:0000313" key="3">
    <source>
        <dbReference type="Proteomes" id="UP000444721"/>
    </source>
</evidence>
<comment type="caution">
    <text evidence="2">The sequence shown here is derived from an EMBL/GenBank/DDBJ whole genome shotgun (WGS) entry which is preliminary data.</text>
</comment>
<feature type="region of interest" description="Disordered" evidence="1">
    <location>
        <begin position="78"/>
        <end position="126"/>
    </location>
</feature>
<feature type="compositionally biased region" description="Polar residues" evidence="1">
    <location>
        <begin position="79"/>
        <end position="90"/>
    </location>
</feature>
<dbReference type="VEuPathDB" id="AmoebaDB:NfTy_050930"/>
<keyword evidence="3" id="KW-1185">Reference proteome</keyword>
<feature type="compositionally biased region" description="Low complexity" evidence="1">
    <location>
        <begin position="1"/>
        <end position="39"/>
    </location>
</feature>
<feature type="compositionally biased region" description="Polar residues" evidence="1">
    <location>
        <begin position="100"/>
        <end position="120"/>
    </location>
</feature>
<dbReference type="VEuPathDB" id="AmoebaDB:FDP41_004999"/>
<dbReference type="OrthoDB" id="10657660at2759"/>
<dbReference type="EMBL" id="VFQX01000043">
    <property type="protein sequence ID" value="KAF0975672.1"/>
    <property type="molecule type" value="Genomic_DNA"/>
</dbReference>
<evidence type="ECO:0000313" key="2">
    <source>
        <dbReference type="EMBL" id="KAF0975672.1"/>
    </source>
</evidence>
<dbReference type="AlphaFoldDB" id="A0A6A5BLE7"/>
<feature type="region of interest" description="Disordered" evidence="1">
    <location>
        <begin position="229"/>
        <end position="293"/>
    </location>
</feature>
<name>A0A6A5BLE7_NAEFO</name>
<dbReference type="OMA" id="GCESHAY"/>
<gene>
    <name evidence="2" type="ORF">FDP41_004999</name>
</gene>
<dbReference type="Gene3D" id="2.60.120.920">
    <property type="match status" value="1"/>
</dbReference>
<feature type="compositionally biased region" description="Low complexity" evidence="1">
    <location>
        <begin position="46"/>
        <end position="57"/>
    </location>
</feature>
<dbReference type="Proteomes" id="UP000444721">
    <property type="component" value="Unassembled WGS sequence"/>
</dbReference>
<protein>
    <recommendedName>
        <fullName evidence="4">SPRY domain-containing protein</fullName>
    </recommendedName>
</protein>
<dbReference type="VEuPathDB" id="AmoebaDB:NF0056460"/>